<dbReference type="InterPro" id="IPR056924">
    <property type="entry name" value="SH3_Tf2-1"/>
</dbReference>
<evidence type="ECO:0000256" key="17">
    <source>
        <dbReference type="SAM" id="MobiDB-lite"/>
    </source>
</evidence>
<keyword evidence="14" id="KW-0238">DNA-binding</keyword>
<keyword evidence="6" id="KW-0479">Metal-binding</keyword>
<reference evidence="20" key="1">
    <citation type="journal article" date="2003" name="Science">
        <title>In-depth view of structure, activity, and evolution of rice chromosome 10.</title>
        <authorList>
            <consortium name="Rice Chromosome 10 Sequencing Consortium"/>
        </authorList>
    </citation>
    <scope>NUCLEOTIDE SEQUENCE [LARGE SCALE GENOMIC DNA]</scope>
</reference>
<dbReference type="InterPro" id="IPR041373">
    <property type="entry name" value="RT_RNaseH"/>
</dbReference>
<keyword evidence="2" id="KW-0645">Protease</keyword>
<dbReference type="GO" id="GO:0003677">
    <property type="term" value="F:DNA binding"/>
    <property type="evidence" value="ECO:0007669"/>
    <property type="project" value="UniProtKB-KW"/>
</dbReference>
<evidence type="ECO:0000256" key="1">
    <source>
        <dbReference type="ARBA" id="ARBA00012493"/>
    </source>
</evidence>
<dbReference type="Gene3D" id="2.40.70.10">
    <property type="entry name" value="Acid Proteases"/>
    <property type="match status" value="1"/>
</dbReference>
<dbReference type="InterPro" id="IPR043128">
    <property type="entry name" value="Rev_trsase/Diguanyl_cyclase"/>
</dbReference>
<dbReference type="GO" id="GO:0004519">
    <property type="term" value="F:endonuclease activity"/>
    <property type="evidence" value="ECO:0007669"/>
    <property type="project" value="UniProtKB-KW"/>
</dbReference>
<dbReference type="InterPro" id="IPR005162">
    <property type="entry name" value="Retrotrans_gag_dom"/>
</dbReference>
<feature type="coiled-coil region" evidence="16">
    <location>
        <begin position="2"/>
        <end position="29"/>
    </location>
</feature>
<evidence type="ECO:0000256" key="11">
    <source>
        <dbReference type="ARBA" id="ARBA00022908"/>
    </source>
</evidence>
<evidence type="ECO:0000256" key="5">
    <source>
        <dbReference type="ARBA" id="ARBA00022722"/>
    </source>
</evidence>
<dbReference type="CDD" id="cd01647">
    <property type="entry name" value="RT_LTR"/>
    <property type="match status" value="1"/>
</dbReference>
<name>Q7XCD6_ORYSJ</name>
<feature type="compositionally biased region" description="Basic and acidic residues" evidence="17">
    <location>
        <begin position="328"/>
        <end position="342"/>
    </location>
</feature>
<evidence type="ECO:0000256" key="13">
    <source>
        <dbReference type="ARBA" id="ARBA00022932"/>
    </source>
</evidence>
<sequence length="1477" mass="168735">MLDLLLKTLEDIEKMRTEAEERNRADLNEFMAAVEARLPQVEKRVGDLHSSLGDLSAKVEQLESAMLRQAKAEKAVGDIKEEPTAASPSPTPSFIHGMRDPMLNSISPFVVESAGVPEGGSGSTGIIVGSVPPMTCPQFNGDNPQMWKANCEVYFNVYGIPPGQWVKVATLNFVGNAAFWLQSVRNQLIGITWFDLCERVCARFTRDRHEAMVRQYIHIRQTNSVSEYVERFDCLMHRLLAYDQTVPALYFVTKFVDGLKDEVRRSVMMMRPQDMDVACSLALLQEEAMEGSRPTPYKRTEGSNYVKTSSKLTAPTLSMTREPNQINTEERRTADSNRPKEDRLAALKAYRRSKGLCFTCGERWGRDHKCATAVQLHVVQELLEVLQGDSGEDSPTESSPEREDIIVMAISQQALNGTESRNSIRLRGWIQGTELLMLIDSGSSHSFIDEKIGKSMSGVKLLTKPLKVQIADGGELVCSQVIPNCSWWTQGHNFSNDFKLIPLGGYDIILGMDWLEQYSPMKIYWVNKWVEFQYQNQWLRVLGISSSTTSYAEISVEQLMSLAKMGSIMYMVKITDHQNTEEQSYPDSIKQILLEYHDVFDEPSELPPERYCDHQIPLIEGAKPVSLRPYKYNPELKDEIERQVKEMLDSGVIQPSQSAWSSPALLVRKKDGTWRLCVDYRHLNALTVKSKYPVPIIEELLDELSGSKWFTKLDLRAGYHQIRMKPGEEHKTAFQTHLGHYEYKVMSFGLIGAPASFQGAMNDTLSSVLRKCALVFFDDILIYSPDLQSHCQHLTQVLQLLRRDHWQVKISKCSFAQQQVSYLGHVIGVHGVSTEPRKILDVQNWAVPTTVKKLRGFLGLAGYYRKFVKDFDQASSHYCSCLSITNFNFPFIVETDASDGGIGAVLSQEGHPIAYLSKALGPRSKGLSTYEKECMAILLAVEHWRSYLQHQEFMILTDHHSLTHLSDQRLHTPWQQKAFTKLLGLQYRIVYRKGSANSAADALSRKDLGDSAQILAVSSCSPSWLQEVIQGYEQDKFSSQLLAELSLNPKAREHYTLQQGLIRYKGRIWVGNNTDLQLKLIKELHDNPAGGHSGFPVTYRRIKHLFAWLGMKQQIQQQLKQCQICQQAKPERVKYPGLLQPLPVPKGAWQVISMDFIEGLPTSDKYNCILVVVDKFSKYAHFLPLTHPFTAFSVATVFMKNVYKLHGMPQVIISDRDRVFTSQLWEHLFTKSGTKLHMSSSYHPQTDGQTERVNRCLEIFLRCFIHVTPTKWANWLYLAEFWYNTSYHSSVHKTPFEVIYRYQPTHFGISMHDCEIPDLDLWLKDRDLINQLIQQHLHQAEQQMKAYADKNRTFREFQEGDWVYLKLQPYVQSSVARRANHKLSFKYFGPFQVLQRVGLVAYKLALPPSCHIHLVIHVSQLKVARGYNPHVLSTEPFQWNHWQSPQQFLDRRITKKGTGLGASRFPRKGECQDKQGS</sequence>
<dbReference type="Pfam" id="PF17921">
    <property type="entry name" value="Integrase_H2C2"/>
    <property type="match status" value="1"/>
</dbReference>
<dbReference type="Gene3D" id="3.10.10.10">
    <property type="entry name" value="HIV Type 1 Reverse Transcriptase, subunit A, domain 1"/>
    <property type="match status" value="1"/>
</dbReference>
<dbReference type="GO" id="GO:0006310">
    <property type="term" value="P:DNA recombination"/>
    <property type="evidence" value="ECO:0007669"/>
    <property type="project" value="UniProtKB-KW"/>
</dbReference>
<evidence type="ECO:0000256" key="7">
    <source>
        <dbReference type="ARBA" id="ARBA00022750"/>
    </source>
</evidence>
<dbReference type="InterPro" id="IPR021109">
    <property type="entry name" value="Peptidase_aspartic_dom_sf"/>
</dbReference>
<evidence type="ECO:0000259" key="18">
    <source>
        <dbReference type="PROSITE" id="PS50878"/>
    </source>
</evidence>
<dbReference type="InterPro" id="IPR000477">
    <property type="entry name" value="RT_dom"/>
</dbReference>
<dbReference type="SUPFAM" id="SSF56672">
    <property type="entry name" value="DNA/RNA polymerases"/>
    <property type="match status" value="1"/>
</dbReference>
<dbReference type="SUPFAM" id="SSF53098">
    <property type="entry name" value="Ribonuclease H-like"/>
    <property type="match status" value="1"/>
</dbReference>
<dbReference type="Gene3D" id="3.30.70.270">
    <property type="match status" value="2"/>
</dbReference>
<organism evidence="20">
    <name type="scientific">Oryza sativa subsp. japonica</name>
    <name type="common">Rice</name>
    <dbReference type="NCBI Taxonomy" id="39947"/>
    <lineage>
        <taxon>Eukaryota</taxon>
        <taxon>Viridiplantae</taxon>
        <taxon>Streptophyta</taxon>
        <taxon>Embryophyta</taxon>
        <taxon>Tracheophyta</taxon>
        <taxon>Spermatophyta</taxon>
        <taxon>Magnoliopsida</taxon>
        <taxon>Liliopsida</taxon>
        <taxon>Poales</taxon>
        <taxon>Poaceae</taxon>
        <taxon>BOP clade</taxon>
        <taxon>Oryzoideae</taxon>
        <taxon>Oryzeae</taxon>
        <taxon>Oryzinae</taxon>
        <taxon>Oryza</taxon>
        <taxon>Oryza sativa</taxon>
    </lineage>
</organism>
<keyword evidence="5" id="KW-0540">Nuclease</keyword>
<protein>
    <recommendedName>
        <fullName evidence="1">RNA-directed DNA polymerase</fullName>
        <ecNumber evidence="1">2.7.7.49</ecNumber>
    </recommendedName>
</protein>
<dbReference type="CDD" id="cd00303">
    <property type="entry name" value="retropepsin_like"/>
    <property type="match status" value="1"/>
</dbReference>
<dbReference type="PANTHER" id="PTHR37984">
    <property type="entry name" value="PROTEIN CBG26694"/>
    <property type="match status" value="1"/>
</dbReference>
<dbReference type="Pfam" id="PF03732">
    <property type="entry name" value="Retrotrans_gag"/>
    <property type="match status" value="1"/>
</dbReference>
<dbReference type="InterPro" id="IPR043502">
    <property type="entry name" value="DNA/RNA_pol_sf"/>
</dbReference>
<keyword evidence="13" id="KW-0239">DNA-directed DNA polymerase</keyword>
<dbReference type="InterPro" id="IPR041588">
    <property type="entry name" value="Integrase_H2C2"/>
</dbReference>
<evidence type="ECO:0000256" key="15">
    <source>
        <dbReference type="ARBA" id="ARBA00023172"/>
    </source>
</evidence>
<feature type="region of interest" description="Disordered" evidence="17">
    <location>
        <begin position="1458"/>
        <end position="1477"/>
    </location>
</feature>
<dbReference type="GO" id="GO:0003964">
    <property type="term" value="F:RNA-directed DNA polymerase activity"/>
    <property type="evidence" value="ECO:0007669"/>
    <property type="project" value="UniProtKB-KW"/>
</dbReference>
<dbReference type="InterPro" id="IPR001584">
    <property type="entry name" value="Integrase_cat-core"/>
</dbReference>
<dbReference type="PROSITE" id="PS50994">
    <property type="entry name" value="INTEGRASE"/>
    <property type="match status" value="1"/>
</dbReference>
<evidence type="ECO:0000256" key="8">
    <source>
        <dbReference type="ARBA" id="ARBA00022759"/>
    </source>
</evidence>
<dbReference type="GO" id="GO:0003887">
    <property type="term" value="F:DNA-directed DNA polymerase activity"/>
    <property type="evidence" value="ECO:0007669"/>
    <property type="project" value="UniProtKB-KW"/>
</dbReference>
<keyword evidence="8" id="KW-0255">Endonuclease</keyword>
<dbReference type="Pfam" id="PF08284">
    <property type="entry name" value="RVP_2"/>
    <property type="match status" value="1"/>
</dbReference>
<dbReference type="SUPFAM" id="SSF50630">
    <property type="entry name" value="Acid proteases"/>
    <property type="match status" value="1"/>
</dbReference>
<keyword evidence="11" id="KW-0229">DNA integration</keyword>
<reference evidence="20" key="3">
    <citation type="submission" date="2006-07" db="EMBL/GenBank/DDBJ databases">
        <authorList>
            <person name="Buell R."/>
        </authorList>
    </citation>
    <scope>NUCLEOTIDE SEQUENCE</scope>
</reference>
<evidence type="ECO:0000256" key="9">
    <source>
        <dbReference type="ARBA" id="ARBA00022801"/>
    </source>
</evidence>
<dbReference type="GO" id="GO:0046872">
    <property type="term" value="F:metal ion binding"/>
    <property type="evidence" value="ECO:0007669"/>
    <property type="project" value="UniProtKB-KW"/>
</dbReference>
<dbReference type="Pfam" id="PF00665">
    <property type="entry name" value="rve"/>
    <property type="match status" value="1"/>
</dbReference>
<feature type="domain" description="Reverse transcriptase" evidence="18">
    <location>
        <begin position="648"/>
        <end position="827"/>
    </location>
</feature>
<dbReference type="InterPro" id="IPR036397">
    <property type="entry name" value="RNaseH_sf"/>
</dbReference>
<keyword evidence="3" id="KW-0808">Transferase</keyword>
<dbReference type="PROSITE" id="PS00141">
    <property type="entry name" value="ASP_PROTEASE"/>
    <property type="match status" value="1"/>
</dbReference>
<dbReference type="FunFam" id="3.10.20.370:FF:000001">
    <property type="entry name" value="Retrovirus-related Pol polyprotein from transposon 17.6-like protein"/>
    <property type="match status" value="1"/>
</dbReference>
<gene>
    <name evidence="20" type="ordered locus">LOC_Os10g40400</name>
</gene>
<reference evidence="20" key="2">
    <citation type="submission" date="2003-05" db="EMBL/GenBank/DDBJ databases">
        <authorList>
            <person name="Buell C.R."/>
            <person name="Wing R.A."/>
            <person name="McCombie W.R."/>
            <person name="Messing J."/>
            <person name="Yuan Q."/>
            <person name="Ouyang S."/>
        </authorList>
    </citation>
    <scope>NUCLEOTIDE SEQUENCE</scope>
</reference>
<dbReference type="Gene3D" id="3.30.420.10">
    <property type="entry name" value="Ribonuclease H-like superfamily/Ribonuclease H"/>
    <property type="match status" value="1"/>
</dbReference>
<keyword evidence="12" id="KW-0695">RNA-directed DNA polymerase</keyword>
<dbReference type="Gene3D" id="1.10.340.70">
    <property type="match status" value="1"/>
</dbReference>
<evidence type="ECO:0000256" key="3">
    <source>
        <dbReference type="ARBA" id="ARBA00022679"/>
    </source>
</evidence>
<dbReference type="Pfam" id="PF17917">
    <property type="entry name" value="RT_RNaseH"/>
    <property type="match status" value="1"/>
</dbReference>
<dbReference type="GO" id="GO:0006508">
    <property type="term" value="P:proteolysis"/>
    <property type="evidence" value="ECO:0007669"/>
    <property type="project" value="UniProtKB-KW"/>
</dbReference>
<dbReference type="Pfam" id="PF00078">
    <property type="entry name" value="RVT_1"/>
    <property type="match status" value="1"/>
</dbReference>
<keyword evidence="16" id="KW-0175">Coiled coil</keyword>
<feature type="compositionally biased region" description="Polar residues" evidence="17">
    <location>
        <begin position="302"/>
        <end position="327"/>
    </location>
</feature>
<evidence type="ECO:0000313" key="20">
    <source>
        <dbReference type="EMBL" id="AAP54937.2"/>
    </source>
</evidence>
<evidence type="ECO:0000256" key="12">
    <source>
        <dbReference type="ARBA" id="ARBA00022918"/>
    </source>
</evidence>
<keyword evidence="7" id="KW-0064">Aspartyl protease</keyword>
<evidence type="ECO:0000256" key="2">
    <source>
        <dbReference type="ARBA" id="ARBA00022670"/>
    </source>
</evidence>
<accession>Q7XCD6</accession>
<feature type="region of interest" description="Disordered" evidence="17">
    <location>
        <begin position="290"/>
        <end position="342"/>
    </location>
</feature>
<dbReference type="InterPro" id="IPR050951">
    <property type="entry name" value="Retrovirus_Pol_polyprotein"/>
</dbReference>
<proteinExistence type="predicted"/>
<evidence type="ECO:0000256" key="4">
    <source>
        <dbReference type="ARBA" id="ARBA00022695"/>
    </source>
</evidence>
<evidence type="ECO:0000256" key="10">
    <source>
        <dbReference type="ARBA" id="ARBA00022842"/>
    </source>
</evidence>
<dbReference type="Pfam" id="PF24626">
    <property type="entry name" value="SH3_Tf2-1"/>
    <property type="match status" value="1"/>
</dbReference>
<evidence type="ECO:0000256" key="6">
    <source>
        <dbReference type="ARBA" id="ARBA00022723"/>
    </source>
</evidence>
<dbReference type="GO" id="GO:0015074">
    <property type="term" value="P:DNA integration"/>
    <property type="evidence" value="ECO:0007669"/>
    <property type="project" value="UniProtKB-KW"/>
</dbReference>
<feature type="domain" description="Integrase catalytic" evidence="19">
    <location>
        <begin position="1139"/>
        <end position="1303"/>
    </location>
</feature>
<dbReference type="GO" id="GO:0004190">
    <property type="term" value="F:aspartic-type endopeptidase activity"/>
    <property type="evidence" value="ECO:0007669"/>
    <property type="project" value="UniProtKB-KW"/>
</dbReference>
<evidence type="ECO:0000256" key="16">
    <source>
        <dbReference type="SAM" id="Coils"/>
    </source>
</evidence>
<keyword evidence="10" id="KW-0460">Magnesium</keyword>
<keyword evidence="9" id="KW-0378">Hydrolase</keyword>
<dbReference type="CDD" id="cd09274">
    <property type="entry name" value="RNase_HI_RT_Ty3"/>
    <property type="match status" value="1"/>
</dbReference>
<keyword evidence="15" id="KW-0233">DNA recombination</keyword>
<evidence type="ECO:0000256" key="14">
    <source>
        <dbReference type="ARBA" id="ARBA00023125"/>
    </source>
</evidence>
<evidence type="ECO:0000259" key="19">
    <source>
        <dbReference type="PROSITE" id="PS50994"/>
    </source>
</evidence>
<dbReference type="EC" id="2.7.7.49" evidence="1"/>
<dbReference type="InterPro" id="IPR001969">
    <property type="entry name" value="Aspartic_peptidase_AS"/>
</dbReference>
<dbReference type="PROSITE" id="PS50878">
    <property type="entry name" value="RT_POL"/>
    <property type="match status" value="1"/>
</dbReference>
<dbReference type="EMBL" id="DP000086">
    <property type="protein sequence ID" value="AAP54937.2"/>
    <property type="molecule type" value="Genomic_DNA"/>
</dbReference>
<feature type="compositionally biased region" description="Basic and acidic residues" evidence="17">
    <location>
        <begin position="1467"/>
        <end position="1477"/>
    </location>
</feature>
<keyword evidence="4" id="KW-0548">Nucleotidyltransferase</keyword>
<dbReference type="InterPro" id="IPR012337">
    <property type="entry name" value="RNaseH-like_sf"/>
</dbReference>
<dbReference type="PANTHER" id="PTHR37984:SF5">
    <property type="entry name" value="PROTEIN NYNRIN-LIKE"/>
    <property type="match status" value="1"/>
</dbReference>